<keyword evidence="2" id="KW-0732">Signal</keyword>
<feature type="region of interest" description="Disordered" evidence="1">
    <location>
        <begin position="22"/>
        <end position="44"/>
    </location>
</feature>
<dbReference type="EMBL" id="KZ155772">
    <property type="protein sequence ID" value="OUS48745.1"/>
    <property type="molecule type" value="Genomic_DNA"/>
</dbReference>
<evidence type="ECO:0000256" key="2">
    <source>
        <dbReference type="SAM" id="SignalP"/>
    </source>
</evidence>
<accession>A0A1Y5IP54</accession>
<gene>
    <name evidence="3" type="ORF">BE221DRAFT_203038</name>
</gene>
<proteinExistence type="predicted"/>
<feature type="region of interest" description="Disordered" evidence="1">
    <location>
        <begin position="382"/>
        <end position="436"/>
    </location>
</feature>
<organism evidence="3">
    <name type="scientific">Ostreococcus tauri</name>
    <name type="common">Marine green alga</name>
    <dbReference type="NCBI Taxonomy" id="70448"/>
    <lineage>
        <taxon>Eukaryota</taxon>
        <taxon>Viridiplantae</taxon>
        <taxon>Chlorophyta</taxon>
        <taxon>Mamiellophyceae</taxon>
        <taxon>Mamiellales</taxon>
        <taxon>Bathycoccaceae</taxon>
        <taxon>Ostreococcus</taxon>
    </lineage>
</organism>
<feature type="compositionally biased region" description="Polar residues" evidence="1">
    <location>
        <begin position="28"/>
        <end position="38"/>
    </location>
</feature>
<sequence>MACLVNVFILLARMKASIPFPHLPTTRVGENSKPQSSFAREGVSDPGVYEKSAAVSMHTYAKHASPLASSLANHLKSRIGLRCTKIASGSTSSAAALADHRNNTLSSWLAHALAMTVPQRLIARRTPIRSTPFESHAIVVCSNRSIFSNPSVLSRKHRVTNVASHRNGCPTARTTRHVSSSIHAKPSRLFSIVETTSESRVRAYGTRAPRISALCVPSDENTRRAGEAFGLHGSSNTKISPNDPNSIARASALAGSLKVIAAACGASLAYTSTCSRPSSSLATTEVHRPHLDNARKAPESPSSLVFARCAIVCSIIVSAFTIVVEPSNRCRNPTYPPPPSARHACANAYSSPPCTGCIASSPLPRDTLMTYASPSRVTHAARSLRAAKTTEITSDGNSKRAVSPKSSNVCASRNARKRSEATRASSDDGSRTTEPL</sequence>
<protein>
    <submittedName>
        <fullName evidence="3">Uncharacterized protein</fullName>
    </submittedName>
</protein>
<feature type="chain" id="PRO_5013345829" evidence="2">
    <location>
        <begin position="17"/>
        <end position="436"/>
    </location>
</feature>
<evidence type="ECO:0000256" key="1">
    <source>
        <dbReference type="SAM" id="MobiDB-lite"/>
    </source>
</evidence>
<evidence type="ECO:0000313" key="3">
    <source>
        <dbReference type="EMBL" id="OUS48745.1"/>
    </source>
</evidence>
<dbReference type="AlphaFoldDB" id="A0A1Y5IP54"/>
<feature type="signal peptide" evidence="2">
    <location>
        <begin position="1"/>
        <end position="16"/>
    </location>
</feature>
<feature type="compositionally biased region" description="Basic and acidic residues" evidence="1">
    <location>
        <begin position="417"/>
        <end position="436"/>
    </location>
</feature>
<reference evidence="3" key="1">
    <citation type="submission" date="2017-04" db="EMBL/GenBank/DDBJ databases">
        <title>Population genomics of picophytoplankton unveils novel chromosome hypervariability.</title>
        <authorList>
            <consortium name="DOE Joint Genome Institute"/>
            <person name="Blanc-Mathieu R."/>
            <person name="Krasovec M."/>
            <person name="Hebrard M."/>
            <person name="Yau S."/>
            <person name="Desgranges E."/>
            <person name="Martin J."/>
            <person name="Schackwitz W."/>
            <person name="Kuo A."/>
            <person name="Salin G."/>
            <person name="Donnadieu C."/>
            <person name="Desdevises Y."/>
            <person name="Sanchez-Ferandin S."/>
            <person name="Moreau H."/>
            <person name="Rivals E."/>
            <person name="Grigoriev I.V."/>
            <person name="Grimsley N."/>
            <person name="Eyre-Walker A."/>
            <person name="Piganeau G."/>
        </authorList>
    </citation>
    <scope>NUCLEOTIDE SEQUENCE [LARGE SCALE GENOMIC DNA]</scope>
    <source>
        <strain evidence="3">RCC 1115</strain>
    </source>
</reference>
<name>A0A1Y5IP54_OSTTA</name>
<dbReference type="Proteomes" id="UP000195557">
    <property type="component" value="Unassembled WGS sequence"/>
</dbReference>